<dbReference type="AlphaFoldDB" id="A0A4Z2GLH9"/>
<evidence type="ECO:0000313" key="2">
    <source>
        <dbReference type="EMBL" id="TNN54125.1"/>
    </source>
</evidence>
<reference evidence="2 3" key="1">
    <citation type="submission" date="2019-03" db="EMBL/GenBank/DDBJ databases">
        <title>First draft genome of Liparis tanakae, snailfish: a comprehensive survey of snailfish specific genes.</title>
        <authorList>
            <person name="Kim W."/>
            <person name="Song I."/>
            <person name="Jeong J.-H."/>
            <person name="Kim D."/>
            <person name="Kim S."/>
            <person name="Ryu S."/>
            <person name="Song J.Y."/>
            <person name="Lee S.K."/>
        </authorList>
    </citation>
    <scope>NUCLEOTIDE SEQUENCE [LARGE SCALE GENOMIC DNA]</scope>
    <source>
        <tissue evidence="2">Muscle</tissue>
    </source>
</reference>
<accession>A0A4Z2GLH9</accession>
<keyword evidence="3" id="KW-1185">Reference proteome</keyword>
<dbReference type="Proteomes" id="UP000314294">
    <property type="component" value="Unassembled WGS sequence"/>
</dbReference>
<sequence>MMKMLCKSWGRSSTLTPLNSLHAAAVGPEASVSQGPRRRPRASIRRPPRTPPRRRALEGAFTPEGRGLRSRDNAAGPRAPFITHKYLTLTHGPREQQLQGHGDVTIQLSTPGKTKPSRRGAAGLLPVSECHGMNSPREEPALSELSSCVKSSKSIWLQLFIQFEIPPVLDVVFELLSSAARLPLRTLTNAVRTFRINSEEDFLCQTLSHLHTSAFSSDSPTSCIPPPPLPPPPSYFLPLPLAPAVKDSLGLEKRDPH</sequence>
<name>A0A4Z2GLH9_9TELE</name>
<organism evidence="2 3">
    <name type="scientific">Liparis tanakae</name>
    <name type="common">Tanaka's snailfish</name>
    <dbReference type="NCBI Taxonomy" id="230148"/>
    <lineage>
        <taxon>Eukaryota</taxon>
        <taxon>Metazoa</taxon>
        <taxon>Chordata</taxon>
        <taxon>Craniata</taxon>
        <taxon>Vertebrata</taxon>
        <taxon>Euteleostomi</taxon>
        <taxon>Actinopterygii</taxon>
        <taxon>Neopterygii</taxon>
        <taxon>Teleostei</taxon>
        <taxon>Neoteleostei</taxon>
        <taxon>Acanthomorphata</taxon>
        <taxon>Eupercaria</taxon>
        <taxon>Perciformes</taxon>
        <taxon>Cottioidei</taxon>
        <taxon>Cottales</taxon>
        <taxon>Liparidae</taxon>
        <taxon>Liparis</taxon>
    </lineage>
</organism>
<feature type="region of interest" description="Disordered" evidence="1">
    <location>
        <begin position="26"/>
        <end position="77"/>
    </location>
</feature>
<proteinExistence type="predicted"/>
<comment type="caution">
    <text evidence="2">The sequence shown here is derived from an EMBL/GenBank/DDBJ whole genome shotgun (WGS) entry which is preliminary data.</text>
</comment>
<dbReference type="EMBL" id="SRLO01000495">
    <property type="protein sequence ID" value="TNN54125.1"/>
    <property type="molecule type" value="Genomic_DNA"/>
</dbReference>
<gene>
    <name evidence="2" type="ORF">EYF80_035684</name>
</gene>
<evidence type="ECO:0000313" key="3">
    <source>
        <dbReference type="Proteomes" id="UP000314294"/>
    </source>
</evidence>
<protein>
    <submittedName>
        <fullName evidence="2">Uncharacterized protein</fullName>
    </submittedName>
</protein>
<evidence type="ECO:0000256" key="1">
    <source>
        <dbReference type="SAM" id="MobiDB-lite"/>
    </source>
</evidence>
<feature type="compositionally biased region" description="Basic residues" evidence="1">
    <location>
        <begin position="36"/>
        <end position="54"/>
    </location>
</feature>